<name>A0A2A2ZAN1_MYCAV</name>
<feature type="domain" description="Carboxylesterase type B" evidence="5">
    <location>
        <begin position="6"/>
        <end position="492"/>
    </location>
</feature>
<protein>
    <recommendedName>
        <fullName evidence="4">Carboxylic ester hydrolase</fullName>
        <ecNumber evidence="4">3.1.1.-</ecNumber>
    </recommendedName>
</protein>
<dbReference type="GO" id="GO:0016787">
    <property type="term" value="F:hydrolase activity"/>
    <property type="evidence" value="ECO:0007669"/>
    <property type="project" value="UniProtKB-KW"/>
</dbReference>
<dbReference type="Proteomes" id="UP000217768">
    <property type="component" value="Unassembled WGS sequence"/>
</dbReference>
<dbReference type="Pfam" id="PF00135">
    <property type="entry name" value="COesterase"/>
    <property type="match status" value="1"/>
</dbReference>
<comment type="similarity">
    <text evidence="2">Belongs to the 'GDXG' lipolytic enzyme family.</text>
</comment>
<comment type="similarity">
    <text evidence="1 4">Belongs to the type-B carboxylesterase/lipase family.</text>
</comment>
<reference evidence="6" key="1">
    <citation type="submission" date="2017-08" db="EMBL/GenBank/DDBJ databases">
        <title>Phylogenetic analysis of Mycobacterium avium complex whole genomes.</title>
        <authorList>
            <person name="Caverly L.J."/>
            <person name="Spilker T."/>
            <person name="Lipuma J."/>
        </authorList>
    </citation>
    <scope>NUCLEOTIDE SEQUENCE [LARGE SCALE GENOMIC DNA]</scope>
    <source>
        <strain evidence="6">FLAC0165</strain>
    </source>
</reference>
<dbReference type="ESTHER" id="9myco-a0a1u1ca54">
    <property type="family name" value="Carb_B_Bacteria"/>
</dbReference>
<proteinExistence type="inferred from homology"/>
<evidence type="ECO:0000256" key="3">
    <source>
        <dbReference type="ARBA" id="ARBA00022801"/>
    </source>
</evidence>
<dbReference type="RefSeq" id="WP_079630309.1">
    <property type="nucleotide sequence ID" value="NZ_NSFD01000070.1"/>
</dbReference>
<evidence type="ECO:0000313" key="6">
    <source>
        <dbReference type="EMBL" id="PBA23468.1"/>
    </source>
</evidence>
<evidence type="ECO:0000256" key="1">
    <source>
        <dbReference type="ARBA" id="ARBA00005964"/>
    </source>
</evidence>
<dbReference type="Gene3D" id="3.40.50.1820">
    <property type="entry name" value="alpha/beta hydrolase"/>
    <property type="match status" value="1"/>
</dbReference>
<evidence type="ECO:0000256" key="2">
    <source>
        <dbReference type="ARBA" id="ARBA00010515"/>
    </source>
</evidence>
<gene>
    <name evidence="6" type="ORF">CKJ66_28440</name>
</gene>
<dbReference type="PANTHER" id="PTHR11559">
    <property type="entry name" value="CARBOXYLESTERASE"/>
    <property type="match status" value="1"/>
</dbReference>
<accession>A0A2A2ZAN1</accession>
<dbReference type="EMBL" id="NSFD01000070">
    <property type="protein sequence ID" value="PBA23468.1"/>
    <property type="molecule type" value="Genomic_DNA"/>
</dbReference>
<dbReference type="AlphaFoldDB" id="A0A2A2ZAN1"/>
<dbReference type="InterPro" id="IPR029058">
    <property type="entry name" value="AB_hydrolase_fold"/>
</dbReference>
<dbReference type="InterPro" id="IPR002018">
    <property type="entry name" value="CarbesteraseB"/>
</dbReference>
<dbReference type="PROSITE" id="PS00122">
    <property type="entry name" value="CARBOXYLESTERASE_B_1"/>
    <property type="match status" value="1"/>
</dbReference>
<organism evidence="6">
    <name type="scientific">Mycobacterium avium</name>
    <dbReference type="NCBI Taxonomy" id="1764"/>
    <lineage>
        <taxon>Bacteria</taxon>
        <taxon>Bacillati</taxon>
        <taxon>Actinomycetota</taxon>
        <taxon>Actinomycetes</taxon>
        <taxon>Mycobacteriales</taxon>
        <taxon>Mycobacteriaceae</taxon>
        <taxon>Mycobacterium</taxon>
        <taxon>Mycobacterium avium complex (MAC)</taxon>
    </lineage>
</organism>
<dbReference type="InterPro" id="IPR050309">
    <property type="entry name" value="Type-B_Carboxylest/Lipase"/>
</dbReference>
<dbReference type="InterPro" id="IPR019826">
    <property type="entry name" value="Carboxylesterase_B_AS"/>
</dbReference>
<comment type="caution">
    <text evidence="6">The sequence shown here is derived from an EMBL/GenBank/DDBJ whole genome shotgun (WGS) entry which is preliminary data.</text>
</comment>
<dbReference type="EC" id="3.1.1.-" evidence="4"/>
<sequence>MAKSTVTTTITSGTVEGFTEAGVHRWRSIPYGRPPIGLLRWRAPQPAESWLGIRECHEFRHCAYQERKYTMVGLGRYQSMSEDCLTLNVTAPEGSGDQPLPVMVFIHGGAYMLGSSATPLYDGAALARQGCVFVSVNYRLGALGCLDLSSLSTADITIEDNLYLRDVVLALTWVRDNIAKFGGDPGNVTIFGESAGAHTVATLLAVPAARGLFARAISESPASVLSRTPAVAAEFASRYAETLGLRVTGAAPALMDAGPDQLVAAQLSLTDQTTELGAFPFGPTYGTDFLPVEPVEAMRSGIASRVPLIVGTNAEEGKLFDRLVKLVPLNPNSIEQLLSDIEPGHKERITAAYPGYPNPAACVQLGGDLVFGSAAWQIAEAHSNHAPTFLYQFDYAPRVLRWTGLGATHATELFAVFDAYRSPVGKLLTAGADRSAALRVSDEMQRRWLAFSQSGVPGHDWPHYRADERAVMVFDRESRIDHNPHAVRRQAWDGFSLGLPTAG</sequence>
<evidence type="ECO:0000259" key="5">
    <source>
        <dbReference type="Pfam" id="PF00135"/>
    </source>
</evidence>
<dbReference type="SUPFAM" id="SSF53474">
    <property type="entry name" value="alpha/beta-Hydrolases"/>
    <property type="match status" value="1"/>
</dbReference>
<dbReference type="PROSITE" id="PS01173">
    <property type="entry name" value="LIPASE_GDXG_HIS"/>
    <property type="match status" value="1"/>
</dbReference>
<dbReference type="InterPro" id="IPR002168">
    <property type="entry name" value="Lipase_GDXG_HIS_AS"/>
</dbReference>
<evidence type="ECO:0000256" key="4">
    <source>
        <dbReference type="RuleBase" id="RU361235"/>
    </source>
</evidence>
<keyword evidence="3 4" id="KW-0378">Hydrolase</keyword>